<dbReference type="InterPro" id="IPR013534">
    <property type="entry name" value="Starch_synth_cat_dom"/>
</dbReference>
<keyword evidence="9" id="KW-0934">Plastid</keyword>
<dbReference type="HAMAP" id="MF_00484">
    <property type="entry name" value="Glycogen_synth"/>
    <property type="match status" value="1"/>
</dbReference>
<protein>
    <recommendedName>
        <fullName evidence="5">starch synthase</fullName>
        <ecNumber evidence="5">2.4.1.21</ecNumber>
    </recommendedName>
</protein>
<feature type="region of interest" description="Disordered" evidence="11">
    <location>
        <begin position="1"/>
        <end position="34"/>
    </location>
</feature>
<feature type="region of interest" description="Disordered" evidence="11">
    <location>
        <begin position="989"/>
        <end position="1008"/>
    </location>
</feature>
<dbReference type="InterPro" id="IPR011835">
    <property type="entry name" value="GS/SS"/>
</dbReference>
<feature type="coiled-coil region" evidence="10">
    <location>
        <begin position="106"/>
        <end position="136"/>
    </location>
</feature>
<organism evidence="14 15">
    <name type="scientific">Pleodorina starrii</name>
    <dbReference type="NCBI Taxonomy" id="330485"/>
    <lineage>
        <taxon>Eukaryota</taxon>
        <taxon>Viridiplantae</taxon>
        <taxon>Chlorophyta</taxon>
        <taxon>core chlorophytes</taxon>
        <taxon>Chlorophyceae</taxon>
        <taxon>CS clade</taxon>
        <taxon>Chlamydomonadales</taxon>
        <taxon>Volvocaceae</taxon>
        <taxon>Pleodorina</taxon>
    </lineage>
</organism>
<evidence type="ECO:0000256" key="4">
    <source>
        <dbReference type="ARBA" id="ARBA00010281"/>
    </source>
</evidence>
<keyword evidence="15" id="KW-1185">Reference proteome</keyword>
<feature type="compositionally biased region" description="Low complexity" evidence="11">
    <location>
        <begin position="990"/>
        <end position="1008"/>
    </location>
</feature>
<feature type="region of interest" description="Disordered" evidence="11">
    <location>
        <begin position="57"/>
        <end position="100"/>
    </location>
</feature>
<dbReference type="EMBL" id="BRXU01000027">
    <property type="protein sequence ID" value="GLC59346.1"/>
    <property type="molecule type" value="Genomic_DNA"/>
</dbReference>
<dbReference type="PANTHER" id="PTHR45825:SF11">
    <property type="entry name" value="ALPHA AMYLASE DOMAIN-CONTAINING PROTEIN"/>
    <property type="match status" value="1"/>
</dbReference>
<dbReference type="Pfam" id="PF08323">
    <property type="entry name" value="Glyco_transf_5"/>
    <property type="match status" value="1"/>
</dbReference>
<evidence type="ECO:0000259" key="13">
    <source>
        <dbReference type="Pfam" id="PF08323"/>
    </source>
</evidence>
<dbReference type="FunFam" id="3.40.50.2000:FF:000090">
    <property type="entry name" value="Starch synthase, chloroplastic/amyloplastic"/>
    <property type="match status" value="1"/>
</dbReference>
<evidence type="ECO:0000259" key="12">
    <source>
        <dbReference type="Pfam" id="PF00534"/>
    </source>
</evidence>
<evidence type="ECO:0000256" key="5">
    <source>
        <dbReference type="ARBA" id="ARBA00012588"/>
    </source>
</evidence>
<feature type="compositionally biased region" description="Pro residues" evidence="11">
    <location>
        <begin position="442"/>
        <end position="452"/>
    </location>
</feature>
<feature type="compositionally biased region" description="Pro residues" evidence="11">
    <location>
        <begin position="534"/>
        <end position="545"/>
    </location>
</feature>
<evidence type="ECO:0000256" key="8">
    <source>
        <dbReference type="ARBA" id="ARBA00022922"/>
    </source>
</evidence>
<evidence type="ECO:0000256" key="6">
    <source>
        <dbReference type="ARBA" id="ARBA00022676"/>
    </source>
</evidence>
<comment type="catalytic activity">
    <reaction evidence="1">
        <text>[(1-&gt;4)-alpha-D-glucosyl](n) + ADP-alpha-D-glucose = [(1-&gt;4)-alpha-D-glucosyl](n+1) + ADP + H(+)</text>
        <dbReference type="Rhea" id="RHEA:18189"/>
        <dbReference type="Rhea" id="RHEA-COMP:9584"/>
        <dbReference type="Rhea" id="RHEA-COMP:9587"/>
        <dbReference type="ChEBI" id="CHEBI:15378"/>
        <dbReference type="ChEBI" id="CHEBI:15444"/>
        <dbReference type="ChEBI" id="CHEBI:57498"/>
        <dbReference type="ChEBI" id="CHEBI:456216"/>
        <dbReference type="EC" id="2.4.1.21"/>
    </reaction>
</comment>
<comment type="similarity">
    <text evidence="4">Belongs to the glycosyltransferase 1 family. Bacterial/plant glycogen synthase subfamily.</text>
</comment>
<dbReference type="InterPro" id="IPR001296">
    <property type="entry name" value="Glyco_trans_1"/>
</dbReference>
<dbReference type="GO" id="GO:0009011">
    <property type="term" value="F:alpha-1,4-glucan glucosyltransferase (ADP-glucose donor) activity"/>
    <property type="evidence" value="ECO:0007669"/>
    <property type="project" value="UniProtKB-EC"/>
</dbReference>
<feature type="region of interest" description="Disordered" evidence="11">
    <location>
        <begin position="687"/>
        <end position="709"/>
    </location>
</feature>
<name>A0A9W6BXH2_9CHLO</name>
<evidence type="ECO:0000313" key="15">
    <source>
        <dbReference type="Proteomes" id="UP001165080"/>
    </source>
</evidence>
<evidence type="ECO:0000256" key="3">
    <source>
        <dbReference type="ARBA" id="ARBA00004727"/>
    </source>
</evidence>
<keyword evidence="7" id="KW-0808">Transferase</keyword>
<feature type="domain" description="Glycosyl transferase family 1" evidence="12">
    <location>
        <begin position="1121"/>
        <end position="1258"/>
    </location>
</feature>
<feature type="region of interest" description="Disordered" evidence="11">
    <location>
        <begin position="246"/>
        <end position="386"/>
    </location>
</feature>
<feature type="compositionally biased region" description="Low complexity" evidence="11">
    <location>
        <begin position="511"/>
        <end position="533"/>
    </location>
</feature>
<dbReference type="Proteomes" id="UP001165080">
    <property type="component" value="Unassembled WGS sequence"/>
</dbReference>
<comment type="pathway">
    <text evidence="3">Glycan biosynthesis; starch biosynthesis.</text>
</comment>
<evidence type="ECO:0000256" key="11">
    <source>
        <dbReference type="SAM" id="MobiDB-lite"/>
    </source>
</evidence>
<gene>
    <name evidence="14" type="primary">PLEST008164</name>
    <name evidence="14" type="ORF">PLESTB_001476600</name>
</gene>
<dbReference type="Gene3D" id="3.40.50.2000">
    <property type="entry name" value="Glycogen Phosphorylase B"/>
    <property type="match status" value="5"/>
</dbReference>
<reference evidence="14 15" key="1">
    <citation type="journal article" date="2023" name="Commun. Biol.">
        <title>Reorganization of the ancestral sex-determining regions during the evolution of trioecy in Pleodorina starrii.</title>
        <authorList>
            <person name="Takahashi K."/>
            <person name="Suzuki S."/>
            <person name="Kawai-Toyooka H."/>
            <person name="Yamamoto K."/>
            <person name="Hamaji T."/>
            <person name="Ootsuki R."/>
            <person name="Yamaguchi H."/>
            <person name="Kawachi M."/>
            <person name="Higashiyama T."/>
            <person name="Nozaki H."/>
        </authorList>
    </citation>
    <scope>NUCLEOTIDE SEQUENCE [LARGE SCALE GENOMIC DNA]</scope>
    <source>
        <strain evidence="14 15">NIES-4479</strain>
    </source>
</reference>
<feature type="compositionally biased region" description="Low complexity" evidence="11">
    <location>
        <begin position="471"/>
        <end position="503"/>
    </location>
</feature>
<proteinExistence type="inferred from homology"/>
<feature type="compositionally biased region" description="Gly residues" evidence="11">
    <location>
        <begin position="700"/>
        <end position="709"/>
    </location>
</feature>
<evidence type="ECO:0000256" key="1">
    <source>
        <dbReference type="ARBA" id="ARBA00001478"/>
    </source>
</evidence>
<dbReference type="SUPFAM" id="SSF53756">
    <property type="entry name" value="UDP-Glycosyltransferase/glycogen phosphorylase"/>
    <property type="match status" value="3"/>
</dbReference>
<feature type="compositionally biased region" description="Low complexity" evidence="11">
    <location>
        <begin position="191"/>
        <end position="219"/>
    </location>
</feature>
<feature type="compositionally biased region" description="Low complexity" evidence="11">
    <location>
        <begin position="605"/>
        <end position="643"/>
    </location>
</feature>
<feature type="compositionally biased region" description="Low complexity" evidence="11">
    <location>
        <begin position="336"/>
        <end position="363"/>
    </location>
</feature>
<keyword evidence="8" id="KW-0750">Starch biosynthesis</keyword>
<dbReference type="CDD" id="cd03791">
    <property type="entry name" value="GT5_Glycogen_synthase_DULL1-like"/>
    <property type="match status" value="1"/>
</dbReference>
<feature type="region of interest" description="Disordered" evidence="11">
    <location>
        <begin position="139"/>
        <end position="234"/>
    </location>
</feature>
<dbReference type="GO" id="GO:0004373">
    <property type="term" value="F:alpha-1,4-glucan glucosyltransferase (UDP-glucose donor) activity"/>
    <property type="evidence" value="ECO:0007669"/>
    <property type="project" value="InterPro"/>
</dbReference>
<feature type="compositionally biased region" description="Pro residues" evidence="11">
    <location>
        <begin position="79"/>
        <end position="89"/>
    </location>
</feature>
<dbReference type="EC" id="2.4.1.21" evidence="5"/>
<keyword evidence="6" id="KW-0328">Glycosyltransferase</keyword>
<evidence type="ECO:0000256" key="2">
    <source>
        <dbReference type="ARBA" id="ARBA00004602"/>
    </source>
</evidence>
<keyword evidence="9" id="KW-0035">Amyloplast</keyword>
<feature type="compositionally biased region" description="Low complexity" evidence="11">
    <location>
        <begin position="68"/>
        <end position="78"/>
    </location>
</feature>
<accession>A0A9W6BXH2</accession>
<feature type="region of interest" description="Disordered" evidence="11">
    <location>
        <begin position="430"/>
        <end position="651"/>
    </location>
</feature>
<evidence type="ECO:0000313" key="14">
    <source>
        <dbReference type="EMBL" id="GLC59346.1"/>
    </source>
</evidence>
<dbReference type="GO" id="GO:0009507">
    <property type="term" value="C:chloroplast"/>
    <property type="evidence" value="ECO:0007669"/>
    <property type="project" value="TreeGrafter"/>
</dbReference>
<dbReference type="GO" id="GO:0019252">
    <property type="term" value="P:starch biosynthetic process"/>
    <property type="evidence" value="ECO:0007669"/>
    <property type="project" value="UniProtKB-KW"/>
</dbReference>
<evidence type="ECO:0000256" key="9">
    <source>
        <dbReference type="ARBA" id="ARBA00023234"/>
    </source>
</evidence>
<evidence type="ECO:0000256" key="7">
    <source>
        <dbReference type="ARBA" id="ARBA00022679"/>
    </source>
</evidence>
<comment type="caution">
    <text evidence="14">The sequence shown here is derived from an EMBL/GenBank/DDBJ whole genome shotgun (WGS) entry which is preliminary data.</text>
</comment>
<feature type="region of interest" description="Disordered" evidence="11">
    <location>
        <begin position="1281"/>
        <end position="1315"/>
    </location>
</feature>
<dbReference type="Pfam" id="PF00534">
    <property type="entry name" value="Glycos_transf_1"/>
    <property type="match status" value="1"/>
</dbReference>
<feature type="compositionally biased region" description="Basic and acidic residues" evidence="11">
    <location>
        <begin position="1281"/>
        <end position="1290"/>
    </location>
</feature>
<feature type="compositionally biased region" description="Pro residues" evidence="11">
    <location>
        <begin position="561"/>
        <end position="581"/>
    </location>
</feature>
<keyword evidence="10" id="KW-0175">Coiled coil</keyword>
<feature type="compositionally biased region" description="Pro residues" evidence="11">
    <location>
        <begin position="364"/>
        <end position="373"/>
    </location>
</feature>
<feature type="domain" description="Starch synthase catalytic" evidence="13">
    <location>
        <begin position="720"/>
        <end position="986"/>
    </location>
</feature>
<feature type="compositionally biased region" description="Low complexity" evidence="11">
    <location>
        <begin position="264"/>
        <end position="288"/>
    </location>
</feature>
<sequence>MDFKGSHAMSSARELRRTTGCSSASARLPAHHRRGAPRSVVCANWFRLRKTPVTIGEAEVPDVPPSSAPASIPSGTTPNPTPAPNPTPTTPISTSTSSDADFLRRVRKMQRRIAKLKQLQERLSQLREERDLLQAYAEVEASAAESDSDAEDSDDHHHRDGQSPPASNLPPASGPRPNLASSTGAGPTPSPRLSPGSTSSPGSSPASAPGPGSSQWPPSLRSPGPSASPEELRSWVAALVAQSAARASAGLGTPGPGGEGSGEGSAAASSGSSTAGIPLDSSSSSSSSNKVGSARQGVWDKLGAASPLPPPPPPSAAAAAATDRGQPATTVPPPATAGGRSSSSSSSYGYGSSGSPRASSSAAPAPPKGPAAPAPATGAAAVGGGGGAVRRYTVRYSPTSSKPVFVPLPSDGPSAAAAVVTPISPVTPAVGAVAAPSSTPSMPGPPPPPPLPRDAASTSASVSPRSDWRGAAASLAAAAAAAAPPSSATSSSSSPSSAVSAPAAAPPPRSPTAAAVDRRGAAAPAASGAAPLAQQPPSPTPPTLPPTLSQRSDAFLRERLPPPPPPLPSTPPPLPPPPPQQQGPMTAEAPAPKPGGRPAVASPVTAGAVPPEGTATTAAGAAAAAADPSSSSSSSSSSAAATPLRDPNAELRSTAFPEALTSTNPYTLYDMPLPPLPLPKSWQTAAERAAAAAAPPPPGGAAGSAGSGGLDLADRPRDLVFVTAEAAPWSKTGGLGDVMGALPRALAARGHRVMVVSPRYLAASTEGRYAGLTDTGVRARLDLGRPGGGGGGGGGGVHEVGYFHTHRDGVDWVFVDHMSYHREGTPYGNEYGTYGDNLFRFSLLALAACEAPLLLHIGGFRSGSPPGLPYGQAVTFIANDWHAGLVPVYVAAKYRRHGVYREARCVLALHNLAHQGAHPPHCFGSLGLPGEWYGALEWVQTPGAGAGGTAGSPERIPTINVLKAALVTSDRLVTVSPAYAWEITAGEPRSANTTTTNNNNNTSSGSSGNAANVLAPAAKTAASAPAAVATGPLGAGAVVAGGASGGGGGGRVEDHGMGLGSLLRQRAAELAGIVNGIDTGEWDPRTDPYLPRNYHEGSLGGKGLCKAALQQSLGLPPDPAAPLLGFIGRLDYQKGPDLVLQALPKLVAAGCQVVLLGSGAADYEEAFRAAAASYPANVRAHVGFSVPLSHRILAAADILLMPSRFEPCGLNQLYAMRYGTVPVAHGTGGLRDTIDDVKPFLGERAAAAARAAREAEEDLEELFAKGTTAGTTYEVRTLHVQDPKGRKPSEDGGLAWGRRTAPRSADDPSTNNAEYYQPFQDYFGSSGRYGPVSEEYDEYDDDEYDIPYDDGEGEAAGGGRGGGGDLSRWRRVLGPAEGDVGALRRGDPGTGWTFSPATAEAMLDAVTAALAVYEHLPDKWRRIQVAGMRRDWSWSRAARQWEAVLEGVHAGAAYCK</sequence>
<dbReference type="GO" id="GO:0009501">
    <property type="term" value="C:amyloplast"/>
    <property type="evidence" value="ECO:0007669"/>
    <property type="project" value="UniProtKB-SubCell"/>
</dbReference>
<feature type="compositionally biased region" description="Low complexity" evidence="11">
    <location>
        <begin position="430"/>
        <end position="441"/>
    </location>
</feature>
<dbReference type="PANTHER" id="PTHR45825">
    <property type="entry name" value="GRANULE-BOUND STARCH SYNTHASE 1, CHLOROPLASTIC/AMYLOPLASTIC"/>
    <property type="match status" value="1"/>
</dbReference>
<evidence type="ECO:0000256" key="10">
    <source>
        <dbReference type="SAM" id="Coils"/>
    </source>
</evidence>
<comment type="subcellular location">
    <subcellularLocation>
        <location evidence="2">Plastid</location>
        <location evidence="2">Amyloplast</location>
    </subcellularLocation>
</comment>
<feature type="compositionally biased region" description="Gly residues" evidence="11">
    <location>
        <begin position="252"/>
        <end position="263"/>
    </location>
</feature>